<sequence>MPLVDQTALDRLRASLSPSATVNLPGEPGYSIKHWALNVERPAAVVACPATAEDVVQILTFAQGKAPYKSQQKLHLTVKVCTIIHVPGPVNPSI</sequence>
<proteinExistence type="predicted"/>
<dbReference type="AlphaFoldDB" id="A0A5N5QA74"/>
<name>A0A5N5QA74_9AGAM</name>
<protein>
    <submittedName>
        <fullName evidence="1">FAD binding domain-containing protein</fullName>
    </submittedName>
</protein>
<reference evidence="1 2" key="1">
    <citation type="journal article" date="2019" name="Fungal Biol. Biotechnol.">
        <title>Draft genome sequence of fastidious pathogen Ceratobasidium theobromae, which causes vascular-streak dieback in Theobroma cacao.</title>
        <authorList>
            <person name="Ali S.S."/>
            <person name="Asman A."/>
            <person name="Shao J."/>
            <person name="Firmansyah A.P."/>
            <person name="Susilo A.W."/>
            <person name="Rosmana A."/>
            <person name="McMahon P."/>
            <person name="Junaid M."/>
            <person name="Guest D."/>
            <person name="Kheng T.Y."/>
            <person name="Meinhardt L.W."/>
            <person name="Bailey B.A."/>
        </authorList>
    </citation>
    <scope>NUCLEOTIDE SEQUENCE [LARGE SCALE GENOMIC DNA]</scope>
    <source>
        <strain evidence="1 2">CT2</strain>
    </source>
</reference>
<evidence type="ECO:0000313" key="1">
    <source>
        <dbReference type="EMBL" id="KAB5588564.1"/>
    </source>
</evidence>
<dbReference type="EMBL" id="SSOP01000420">
    <property type="protein sequence ID" value="KAB5588564.1"/>
    <property type="molecule type" value="Genomic_DNA"/>
</dbReference>
<dbReference type="Proteomes" id="UP000383932">
    <property type="component" value="Unassembled WGS sequence"/>
</dbReference>
<dbReference type="Gene3D" id="3.30.43.10">
    <property type="entry name" value="Uridine Diphospho-n-acetylenolpyruvylglucosamine Reductase, domain 2"/>
    <property type="match status" value="1"/>
</dbReference>
<dbReference type="OrthoDB" id="3222496at2759"/>
<keyword evidence="2" id="KW-1185">Reference proteome</keyword>
<accession>A0A5N5QA74</accession>
<evidence type="ECO:0000313" key="2">
    <source>
        <dbReference type="Proteomes" id="UP000383932"/>
    </source>
</evidence>
<organism evidence="1 2">
    <name type="scientific">Ceratobasidium theobromae</name>
    <dbReference type="NCBI Taxonomy" id="1582974"/>
    <lineage>
        <taxon>Eukaryota</taxon>
        <taxon>Fungi</taxon>
        <taxon>Dikarya</taxon>
        <taxon>Basidiomycota</taxon>
        <taxon>Agaricomycotina</taxon>
        <taxon>Agaricomycetes</taxon>
        <taxon>Cantharellales</taxon>
        <taxon>Ceratobasidiaceae</taxon>
        <taxon>Ceratobasidium</taxon>
    </lineage>
</organism>
<comment type="caution">
    <text evidence="1">The sequence shown here is derived from an EMBL/GenBank/DDBJ whole genome shotgun (WGS) entry which is preliminary data.</text>
</comment>
<dbReference type="InterPro" id="IPR016167">
    <property type="entry name" value="FAD-bd_PCMH_sub1"/>
</dbReference>
<gene>
    <name evidence="1" type="ORF">CTheo_7989</name>
</gene>